<gene>
    <name evidence="1" type="ORF">AMJ52_08550</name>
</gene>
<dbReference type="InterPro" id="IPR011990">
    <property type="entry name" value="TPR-like_helical_dom_sf"/>
</dbReference>
<dbReference type="InterPro" id="IPR009057">
    <property type="entry name" value="Homeodomain-like_sf"/>
</dbReference>
<dbReference type="InterPro" id="IPR002514">
    <property type="entry name" value="Transposase_8"/>
</dbReference>
<protein>
    <submittedName>
        <fullName evidence="1">Uncharacterized protein</fullName>
    </submittedName>
</protein>
<organism evidence="1 2">
    <name type="scientific">candidate division TA06 bacterium DG_78</name>
    <dbReference type="NCBI Taxonomy" id="1703772"/>
    <lineage>
        <taxon>Bacteria</taxon>
        <taxon>Bacteria division TA06</taxon>
    </lineage>
</organism>
<reference evidence="1 2" key="1">
    <citation type="journal article" date="2015" name="Microbiome">
        <title>Genomic resolution of linkages in carbon, nitrogen, and sulfur cycling among widespread estuary sediment bacteria.</title>
        <authorList>
            <person name="Baker B.J."/>
            <person name="Lazar C.S."/>
            <person name="Teske A.P."/>
            <person name="Dick G.J."/>
        </authorList>
    </citation>
    <scope>NUCLEOTIDE SEQUENCE [LARGE SCALE GENOMIC DNA]</scope>
    <source>
        <strain evidence="1">DG_78</strain>
    </source>
</reference>
<dbReference type="Gene3D" id="1.10.10.10">
    <property type="entry name" value="Winged helix-like DNA-binding domain superfamily/Winged helix DNA-binding domain"/>
    <property type="match status" value="1"/>
</dbReference>
<dbReference type="GO" id="GO:0003677">
    <property type="term" value="F:DNA binding"/>
    <property type="evidence" value="ECO:0007669"/>
    <property type="project" value="InterPro"/>
</dbReference>
<dbReference type="AlphaFoldDB" id="A0A0S7YAA0"/>
<dbReference type="Pfam" id="PF01527">
    <property type="entry name" value="HTH_Tnp_1"/>
    <property type="match status" value="1"/>
</dbReference>
<name>A0A0S7YAA0_UNCT6</name>
<sequence length="770" mass="89637">MSLHKSRGTSFKEKVKAVERYLQTGTSLRIVAREIGVPYKTLWFWVKLYKEQGIESLRLQRFYRKRLPIHIEKRVMLLKENNPALTIRQAQQQLRKASIKVSKKGIWGIWRRYGFIGISKVRQQNPMSVFVDLTPQLDSEIKRAEVFVSKNDVQSAASILNNLPCLPRCDILKKIPEELLSIRRKLELLYLQLDEIPYPLLLKRIKKVGKSLEKKGYIYSSIYADILELDALGWIGKPKARIKVFERLAKKMHGIKDSLLLFFFYFDQASTYASLLQMSEALKYIKKCRRLIHLLPHPNYKELFGNLLTHVGRYKEACFFYKRALKGSRSSEVVERVALKLATCVYSYSGEYAECKKMLTKAQAVRNKTGLGATYSITKASLAFGQGNLTDASQYFVQSLEKASKGELHNRIYATAIGLASVAMALNNKKQAHLYLKKYLPLMNKHRLVREALILRCLSCLTKKIPKELLHMPPIRLLNLLIVAKKTMRTGEYRNAFNFAQMHKLLGILHRWIVFFPEPILLLLEKGKQTGLPRVILKFPIFNQNIPVYHIKFLGKLTVSKNQQHLKIKLTPKEKSFLIHLTLRANTMGKFILLDDLSNNFWPGKRNTLSLTMLILAQLKKKLRMPRHLLSISSKYGGPKLCNLGIYFINDFDEYKTLLTQAKFLERADEWQIARREYLRAFALLRGEPFKKMYDNWSENMRTVVLNRLETETIRFAKTHLSHKIQESLKDLHDIRTVIENVLKIIPYSEKIKEIQKNIHSISFKHTQKR</sequence>
<accession>A0A0S7YAA0</accession>
<dbReference type="InterPro" id="IPR036388">
    <property type="entry name" value="WH-like_DNA-bd_sf"/>
</dbReference>
<dbReference type="SUPFAM" id="SSF46689">
    <property type="entry name" value="Homeodomain-like"/>
    <property type="match status" value="1"/>
</dbReference>
<dbReference type="GO" id="GO:0006313">
    <property type="term" value="P:DNA transposition"/>
    <property type="evidence" value="ECO:0007669"/>
    <property type="project" value="InterPro"/>
</dbReference>
<dbReference type="GO" id="GO:0004803">
    <property type="term" value="F:transposase activity"/>
    <property type="evidence" value="ECO:0007669"/>
    <property type="project" value="InterPro"/>
</dbReference>
<dbReference type="Gene3D" id="1.25.40.10">
    <property type="entry name" value="Tetratricopeptide repeat domain"/>
    <property type="match status" value="2"/>
</dbReference>
<evidence type="ECO:0000313" key="2">
    <source>
        <dbReference type="Proteomes" id="UP000051012"/>
    </source>
</evidence>
<comment type="caution">
    <text evidence="1">The sequence shown here is derived from an EMBL/GenBank/DDBJ whole genome shotgun (WGS) entry which is preliminary data.</text>
</comment>
<evidence type="ECO:0000313" key="1">
    <source>
        <dbReference type="EMBL" id="KPJ71443.1"/>
    </source>
</evidence>
<dbReference type="Proteomes" id="UP000051012">
    <property type="component" value="Unassembled WGS sequence"/>
</dbReference>
<dbReference type="SUPFAM" id="SSF48452">
    <property type="entry name" value="TPR-like"/>
    <property type="match status" value="1"/>
</dbReference>
<proteinExistence type="predicted"/>
<dbReference type="EMBL" id="LJNI01000125">
    <property type="protein sequence ID" value="KPJ71443.1"/>
    <property type="molecule type" value="Genomic_DNA"/>
</dbReference>